<gene>
    <name evidence="1" type="ORF">LCGC14_1760200</name>
</gene>
<evidence type="ECO:0000313" key="1">
    <source>
        <dbReference type="EMBL" id="KKM04836.1"/>
    </source>
</evidence>
<accession>A0A0F9JGD9</accession>
<dbReference type="Gene3D" id="3.40.50.1000">
    <property type="entry name" value="HAD superfamily/HAD-like"/>
    <property type="match status" value="1"/>
</dbReference>
<dbReference type="InterPro" id="IPR023214">
    <property type="entry name" value="HAD_sf"/>
</dbReference>
<dbReference type="InterPro" id="IPR052419">
    <property type="entry name" value="5_3-deoxyribonucleotidase-like"/>
</dbReference>
<name>A0A0F9JGD9_9ZZZZ</name>
<dbReference type="Pfam" id="PF06941">
    <property type="entry name" value="NT5C"/>
    <property type="match status" value="1"/>
</dbReference>
<evidence type="ECO:0008006" key="2">
    <source>
        <dbReference type="Google" id="ProtNLM"/>
    </source>
</evidence>
<dbReference type="PANTHER" id="PTHR35134:SF2">
    <property type="entry name" value="NUCLEOTIDASE YQFW-RELATED"/>
    <property type="match status" value="1"/>
</dbReference>
<dbReference type="AlphaFoldDB" id="A0A0F9JGD9"/>
<dbReference type="GO" id="GO:0008253">
    <property type="term" value="F:5'-nucleotidase activity"/>
    <property type="evidence" value="ECO:0007669"/>
    <property type="project" value="InterPro"/>
</dbReference>
<organism evidence="1">
    <name type="scientific">marine sediment metagenome</name>
    <dbReference type="NCBI Taxonomy" id="412755"/>
    <lineage>
        <taxon>unclassified sequences</taxon>
        <taxon>metagenomes</taxon>
        <taxon>ecological metagenomes</taxon>
    </lineage>
</organism>
<protein>
    <recommendedName>
        <fullName evidence="2">Nucleotidase</fullName>
    </recommendedName>
</protein>
<dbReference type="SUPFAM" id="SSF56784">
    <property type="entry name" value="HAD-like"/>
    <property type="match status" value="1"/>
</dbReference>
<dbReference type="GO" id="GO:0009264">
    <property type="term" value="P:deoxyribonucleotide catabolic process"/>
    <property type="evidence" value="ECO:0007669"/>
    <property type="project" value="InterPro"/>
</dbReference>
<dbReference type="InterPro" id="IPR010708">
    <property type="entry name" value="5'(3')-deoxyribonucleotidase"/>
</dbReference>
<dbReference type="PANTHER" id="PTHR35134">
    <property type="entry name" value="NUCLEOTIDASE YQFW-RELATED"/>
    <property type="match status" value="1"/>
</dbReference>
<comment type="caution">
    <text evidence="1">The sequence shown here is derived from an EMBL/GenBank/DDBJ whole genome shotgun (WGS) entry which is preliminary data.</text>
</comment>
<sequence length="187" mass="22090">MKIGVDIDGVILDLGSKVCEIFNSLYDTNYTKNDVKRWEFFRDWEVPEEIIYDIFDKAYQQSSTIALIDNDAPHILEKLHKVHDLDLVTARNKKFESHLVDRLNFLEIRKGVQYGDLIHVEPKPYDAKIALNYEILIDDNPNLIKPIIIFPKKKLLLFEQPWNRNLEEKENVKKVKNWKQIEGLLIN</sequence>
<dbReference type="InterPro" id="IPR036412">
    <property type="entry name" value="HAD-like_sf"/>
</dbReference>
<dbReference type="EMBL" id="LAZR01016365">
    <property type="protein sequence ID" value="KKM04836.1"/>
    <property type="molecule type" value="Genomic_DNA"/>
</dbReference>
<proteinExistence type="predicted"/>
<reference evidence="1" key="1">
    <citation type="journal article" date="2015" name="Nature">
        <title>Complex archaea that bridge the gap between prokaryotes and eukaryotes.</title>
        <authorList>
            <person name="Spang A."/>
            <person name="Saw J.H."/>
            <person name="Jorgensen S.L."/>
            <person name="Zaremba-Niedzwiedzka K."/>
            <person name="Martijn J."/>
            <person name="Lind A.E."/>
            <person name="van Eijk R."/>
            <person name="Schleper C."/>
            <person name="Guy L."/>
            <person name="Ettema T.J."/>
        </authorList>
    </citation>
    <scope>NUCLEOTIDE SEQUENCE</scope>
</reference>